<evidence type="ECO:0000256" key="4">
    <source>
        <dbReference type="PROSITE-ProRule" id="PRU00335"/>
    </source>
</evidence>
<dbReference type="PROSITE" id="PS50977">
    <property type="entry name" value="HTH_TETR_2"/>
    <property type="match status" value="1"/>
</dbReference>
<name>A0A1I2EE96_9ACTN</name>
<organism evidence="6 7">
    <name type="scientific">Blastococcus tunisiensis</name>
    <dbReference type="NCBI Taxonomy" id="1798228"/>
    <lineage>
        <taxon>Bacteria</taxon>
        <taxon>Bacillati</taxon>
        <taxon>Actinomycetota</taxon>
        <taxon>Actinomycetes</taxon>
        <taxon>Geodermatophilales</taxon>
        <taxon>Geodermatophilaceae</taxon>
        <taxon>Blastococcus</taxon>
    </lineage>
</organism>
<evidence type="ECO:0000313" key="6">
    <source>
        <dbReference type="EMBL" id="SFE91039.1"/>
    </source>
</evidence>
<dbReference type="InterPro" id="IPR001647">
    <property type="entry name" value="HTH_TetR"/>
</dbReference>
<evidence type="ECO:0000313" key="7">
    <source>
        <dbReference type="Proteomes" id="UP000198589"/>
    </source>
</evidence>
<dbReference type="Proteomes" id="UP000198589">
    <property type="component" value="Unassembled WGS sequence"/>
</dbReference>
<accession>A0A1I2EE96</accession>
<dbReference type="RefSeq" id="WP_092197204.1">
    <property type="nucleotide sequence ID" value="NZ_FOND01000007.1"/>
</dbReference>
<dbReference type="InterPro" id="IPR009057">
    <property type="entry name" value="Homeodomain-like_sf"/>
</dbReference>
<feature type="DNA-binding region" description="H-T-H motif" evidence="4">
    <location>
        <begin position="29"/>
        <end position="48"/>
    </location>
</feature>
<keyword evidence="3" id="KW-0804">Transcription</keyword>
<feature type="domain" description="HTH tetR-type" evidence="5">
    <location>
        <begin position="7"/>
        <end position="66"/>
    </location>
</feature>
<evidence type="ECO:0000256" key="3">
    <source>
        <dbReference type="ARBA" id="ARBA00023163"/>
    </source>
</evidence>
<reference evidence="7" key="1">
    <citation type="submission" date="2016-10" db="EMBL/GenBank/DDBJ databases">
        <authorList>
            <person name="Varghese N."/>
            <person name="Submissions S."/>
        </authorList>
    </citation>
    <scope>NUCLEOTIDE SEQUENCE [LARGE SCALE GENOMIC DNA]</scope>
    <source>
        <strain evidence="7">DSM 46838</strain>
    </source>
</reference>
<dbReference type="Gene3D" id="1.10.357.10">
    <property type="entry name" value="Tetracycline Repressor, domain 2"/>
    <property type="match status" value="1"/>
</dbReference>
<dbReference type="GO" id="GO:0000976">
    <property type="term" value="F:transcription cis-regulatory region binding"/>
    <property type="evidence" value="ECO:0007669"/>
    <property type="project" value="TreeGrafter"/>
</dbReference>
<evidence type="ECO:0000259" key="5">
    <source>
        <dbReference type="PROSITE" id="PS50977"/>
    </source>
</evidence>
<dbReference type="SUPFAM" id="SSF46689">
    <property type="entry name" value="Homeodomain-like"/>
    <property type="match status" value="1"/>
</dbReference>
<keyword evidence="7" id="KW-1185">Reference proteome</keyword>
<keyword evidence="2 4" id="KW-0238">DNA-binding</keyword>
<dbReference type="PANTHER" id="PTHR30055:SF234">
    <property type="entry name" value="HTH-TYPE TRANSCRIPTIONAL REGULATOR BETI"/>
    <property type="match status" value="1"/>
</dbReference>
<evidence type="ECO:0000256" key="2">
    <source>
        <dbReference type="ARBA" id="ARBA00023125"/>
    </source>
</evidence>
<dbReference type="STRING" id="1798228.SAMN05216574_10719"/>
<dbReference type="GO" id="GO:0003700">
    <property type="term" value="F:DNA-binding transcription factor activity"/>
    <property type="evidence" value="ECO:0007669"/>
    <property type="project" value="TreeGrafter"/>
</dbReference>
<dbReference type="OrthoDB" id="3196926at2"/>
<dbReference type="Pfam" id="PF00440">
    <property type="entry name" value="TetR_N"/>
    <property type="match status" value="1"/>
</dbReference>
<dbReference type="PANTHER" id="PTHR30055">
    <property type="entry name" value="HTH-TYPE TRANSCRIPTIONAL REGULATOR RUTR"/>
    <property type="match status" value="1"/>
</dbReference>
<protein>
    <submittedName>
        <fullName evidence="6">DNA-binding transcriptional regulator, AcrR family</fullName>
    </submittedName>
</protein>
<evidence type="ECO:0000256" key="1">
    <source>
        <dbReference type="ARBA" id="ARBA00023015"/>
    </source>
</evidence>
<dbReference type="InterPro" id="IPR050109">
    <property type="entry name" value="HTH-type_TetR-like_transc_reg"/>
</dbReference>
<dbReference type="AlphaFoldDB" id="A0A1I2EE96"/>
<dbReference type="PRINTS" id="PR00455">
    <property type="entry name" value="HTHTETR"/>
</dbReference>
<gene>
    <name evidence="6" type="ORF">SAMN05216574_10719</name>
</gene>
<sequence>MTRSDAAENVSRLLRAARDAVAAEGTGVGVRSIADRAGVGVSTLYRHFPDKGTLIDAVSVHRWVTMHGLARCPATDDAVLSRIVLLVDTFSRMVTADDAFIESAGIRVGRLPDVAIKGPKAAFDRTFVDLWVRAQRQGQVHQTADPRDLVELTGAIRDRRRRPSQLRLLVQGVCVRPDDGTELLARHLAARDPRYL</sequence>
<keyword evidence="1" id="KW-0805">Transcription regulation</keyword>
<dbReference type="EMBL" id="FOND01000007">
    <property type="protein sequence ID" value="SFE91039.1"/>
    <property type="molecule type" value="Genomic_DNA"/>
</dbReference>
<proteinExistence type="predicted"/>